<dbReference type="Proteomes" id="UP000193648">
    <property type="component" value="Unassembled WGS sequence"/>
</dbReference>
<gene>
    <name evidence="9" type="ORF">BCR41DRAFT_328980</name>
</gene>
<evidence type="ECO:0000256" key="5">
    <source>
        <dbReference type="ARBA" id="ARBA00038039"/>
    </source>
</evidence>
<comment type="subcellular location">
    <subcellularLocation>
        <location evidence="1">Membrane</location>
        <topology evidence="1">Multi-pass membrane protein</topology>
    </subcellularLocation>
</comment>
<feature type="transmembrane region" description="Helical" evidence="8">
    <location>
        <begin position="101"/>
        <end position="118"/>
    </location>
</feature>
<evidence type="ECO:0000313" key="9">
    <source>
        <dbReference type="EMBL" id="ORY99776.1"/>
    </source>
</evidence>
<dbReference type="FunFam" id="1.20.1280.290:FF:000009">
    <property type="entry name" value="PQ loop repeat family protein"/>
    <property type="match status" value="1"/>
</dbReference>
<feature type="transmembrane region" description="Helical" evidence="8">
    <location>
        <begin position="361"/>
        <end position="380"/>
    </location>
</feature>
<dbReference type="FunFam" id="1.20.1280.290:FF:000012">
    <property type="entry name" value="Vacuolar membrane PQ loop repeat protein"/>
    <property type="match status" value="1"/>
</dbReference>
<evidence type="ECO:0000256" key="7">
    <source>
        <dbReference type="SAM" id="MobiDB-lite"/>
    </source>
</evidence>
<feature type="transmembrane region" description="Helical" evidence="8">
    <location>
        <begin position="40"/>
        <end position="61"/>
    </location>
</feature>
<dbReference type="InterPro" id="IPR051415">
    <property type="entry name" value="LAAT-1"/>
</dbReference>
<evidence type="ECO:0000256" key="4">
    <source>
        <dbReference type="ARBA" id="ARBA00023136"/>
    </source>
</evidence>
<dbReference type="GeneID" id="33563561"/>
<dbReference type="SMART" id="SM00679">
    <property type="entry name" value="CTNS"/>
    <property type="match status" value="2"/>
</dbReference>
<evidence type="ECO:0000313" key="10">
    <source>
        <dbReference type="Proteomes" id="UP000193648"/>
    </source>
</evidence>
<feature type="region of interest" description="Disordered" evidence="7">
    <location>
        <begin position="128"/>
        <end position="216"/>
    </location>
</feature>
<protein>
    <submittedName>
        <fullName evidence="9">PQ loop repeat-domain-containing protein</fullName>
    </submittedName>
</protein>
<dbReference type="AlphaFoldDB" id="A0A1Y2G7A7"/>
<reference evidence="9 10" key="1">
    <citation type="submission" date="2016-07" db="EMBL/GenBank/DDBJ databases">
        <title>Pervasive Adenine N6-methylation of Active Genes in Fungi.</title>
        <authorList>
            <consortium name="DOE Joint Genome Institute"/>
            <person name="Mondo S.J."/>
            <person name="Dannebaum R.O."/>
            <person name="Kuo R.C."/>
            <person name="Labutti K."/>
            <person name="Haridas S."/>
            <person name="Kuo A."/>
            <person name="Salamov A."/>
            <person name="Ahrendt S.R."/>
            <person name="Lipzen A."/>
            <person name="Sullivan W."/>
            <person name="Andreopoulos W.B."/>
            <person name="Clum A."/>
            <person name="Lindquist E."/>
            <person name="Daum C."/>
            <person name="Ramamoorthy G.K."/>
            <person name="Gryganskyi A."/>
            <person name="Culley D."/>
            <person name="Magnuson J.K."/>
            <person name="James T.Y."/>
            <person name="O'Malley M.A."/>
            <person name="Stajich J.E."/>
            <person name="Spatafora J.W."/>
            <person name="Visel A."/>
            <person name="Grigoriev I.V."/>
        </authorList>
    </citation>
    <scope>NUCLEOTIDE SEQUENCE [LARGE SCALE GENOMIC DNA]</scope>
    <source>
        <strain evidence="9 10">NRRL 3116</strain>
    </source>
</reference>
<dbReference type="InParanoid" id="A0A1Y2G7A7"/>
<dbReference type="EMBL" id="MCFF01000065">
    <property type="protein sequence ID" value="ORY99776.1"/>
    <property type="molecule type" value="Genomic_DNA"/>
</dbReference>
<keyword evidence="3 8" id="KW-1133">Transmembrane helix</keyword>
<evidence type="ECO:0000256" key="8">
    <source>
        <dbReference type="SAM" id="Phobius"/>
    </source>
</evidence>
<organism evidence="9 10">
    <name type="scientific">Lobosporangium transversale</name>
    <dbReference type="NCBI Taxonomy" id="64571"/>
    <lineage>
        <taxon>Eukaryota</taxon>
        <taxon>Fungi</taxon>
        <taxon>Fungi incertae sedis</taxon>
        <taxon>Mucoromycota</taxon>
        <taxon>Mortierellomycotina</taxon>
        <taxon>Mortierellomycetes</taxon>
        <taxon>Mortierellales</taxon>
        <taxon>Mortierellaceae</taxon>
        <taxon>Lobosporangium</taxon>
    </lineage>
</organism>
<accession>A0A1Y2G7A7</accession>
<evidence type="ECO:0000256" key="6">
    <source>
        <dbReference type="ARBA" id="ARBA00050768"/>
    </source>
</evidence>
<feature type="compositionally biased region" description="Basic residues" evidence="7">
    <location>
        <begin position="206"/>
        <end position="216"/>
    </location>
</feature>
<dbReference type="GO" id="GO:0098852">
    <property type="term" value="C:lytic vacuole membrane"/>
    <property type="evidence" value="ECO:0007669"/>
    <property type="project" value="UniProtKB-ARBA"/>
</dbReference>
<evidence type="ECO:0000256" key="1">
    <source>
        <dbReference type="ARBA" id="ARBA00004141"/>
    </source>
</evidence>
<keyword evidence="10" id="KW-1185">Reference proteome</keyword>
<dbReference type="FunCoup" id="A0A1Y2G7A7">
    <property type="interactions" value="123"/>
</dbReference>
<dbReference type="Gene3D" id="1.20.1280.290">
    <property type="match status" value="2"/>
</dbReference>
<evidence type="ECO:0000256" key="3">
    <source>
        <dbReference type="ARBA" id="ARBA00022989"/>
    </source>
</evidence>
<dbReference type="PANTHER" id="PTHR16201">
    <property type="entry name" value="SEVEN TRANSMEMBRANE PROTEIN 1-RELATED"/>
    <property type="match status" value="1"/>
</dbReference>
<feature type="compositionally biased region" description="Low complexity" evidence="7">
    <location>
        <begin position="168"/>
        <end position="203"/>
    </location>
</feature>
<keyword evidence="2 8" id="KW-0812">Transmembrane</keyword>
<evidence type="ECO:0000256" key="2">
    <source>
        <dbReference type="ARBA" id="ARBA00022692"/>
    </source>
</evidence>
<dbReference type="PANTHER" id="PTHR16201:SF44">
    <property type="entry name" value="SEVEN TRANSMEMBRANE PROTEIN 1"/>
    <property type="match status" value="1"/>
</dbReference>
<feature type="transmembrane region" description="Helical" evidence="8">
    <location>
        <begin position="235"/>
        <end position="253"/>
    </location>
</feature>
<name>A0A1Y2G7A7_9FUNG</name>
<dbReference type="GO" id="GO:0034486">
    <property type="term" value="P:vacuolar transmembrane transport"/>
    <property type="evidence" value="ECO:0007669"/>
    <property type="project" value="UniProtKB-ARBA"/>
</dbReference>
<dbReference type="Pfam" id="PF04193">
    <property type="entry name" value="PQ-loop"/>
    <property type="match status" value="2"/>
</dbReference>
<dbReference type="OrthoDB" id="8048523at2759"/>
<feature type="transmembrane region" description="Helical" evidence="8">
    <location>
        <begin position="392"/>
        <end position="415"/>
    </location>
</feature>
<feature type="transmembrane region" description="Helical" evidence="8">
    <location>
        <begin position="325"/>
        <end position="341"/>
    </location>
</feature>
<keyword evidence="4 8" id="KW-0472">Membrane</keyword>
<comment type="similarity">
    <text evidence="5">Belongs to the laat-1 family.</text>
</comment>
<proteinExistence type="inferred from homology"/>
<feature type="transmembrane region" description="Helical" evidence="8">
    <location>
        <begin position="73"/>
        <end position="95"/>
    </location>
</feature>
<feature type="compositionally biased region" description="Acidic residues" evidence="7">
    <location>
        <begin position="137"/>
        <end position="150"/>
    </location>
</feature>
<dbReference type="GO" id="GO:0015174">
    <property type="term" value="F:basic amino acid transmembrane transporter activity"/>
    <property type="evidence" value="ECO:0007669"/>
    <property type="project" value="UniProtKB-ARBA"/>
</dbReference>
<sequence length="435" mass="49767">MVLHTVFFWLARQTTDSTSTIATTAMDAQSSSTLATLSSITGMLSIICWFIVFTPQIWINYKRQSGESLSLPFLYIWLLGDLFNVAGVTLDNLLLTMRILAWYYTIADIVLIMQVYYYRRKARLASSSTNRRCTGDDNQDSDSSSDESSDSESHVPDEESALLGKQIASPINHHNNNNNNNNNSNNNNSSNNYSSIPANSSTHHSMDHRHRHHHHQQSLCGRVRMFFRRRRVRQCLVVLLPTMATAFFVWAFFEYRRCVLQGEIGHGYQILQEDGSVDEWWSWVKCSGGHKMPPAPEHGATEFQILGHHDSDSNGNDGNSDHDKSWLPIFLGWSCAILYWGSRIPQLYKNWVLQSCEGLSIMMFTFTVLGNVLFVASILLNSLDPDYLYRNMPWWLGSCGTLIFDIMIFCQFYLYKDNSPSTTSHKDMENEEIQA</sequence>
<comment type="catalytic activity">
    <reaction evidence="6">
        <text>L-histidine(out) + L-arginine(in) = L-histidine(in) + L-arginine(out)</text>
        <dbReference type="Rhea" id="RHEA:71063"/>
        <dbReference type="ChEBI" id="CHEBI:32682"/>
        <dbReference type="ChEBI" id="CHEBI:57595"/>
    </reaction>
</comment>
<comment type="caution">
    <text evidence="9">The sequence shown here is derived from an EMBL/GenBank/DDBJ whole genome shotgun (WGS) entry which is preliminary data.</text>
</comment>
<dbReference type="STRING" id="64571.A0A1Y2G7A7"/>
<dbReference type="InterPro" id="IPR006603">
    <property type="entry name" value="PQ-loop_rpt"/>
</dbReference>
<dbReference type="RefSeq" id="XP_021876010.1">
    <property type="nucleotide sequence ID" value="XM_022021717.1"/>
</dbReference>